<evidence type="ECO:0000313" key="3">
    <source>
        <dbReference type="Proteomes" id="UP000232163"/>
    </source>
</evidence>
<gene>
    <name evidence="2" type="ORF">B5P45_18075</name>
</gene>
<keyword evidence="1" id="KW-0812">Transmembrane</keyword>
<reference evidence="2 3" key="1">
    <citation type="journal article" date="2017" name="Int J Environ Stud">
        <title>Does the Miocene-Pliocene relict legume Oxytropis triphylla form nitrogen-fixing nodules with a combination of bacterial strains?</title>
        <authorList>
            <person name="Safronova V."/>
            <person name="Belimov A."/>
            <person name="Sazanova A."/>
            <person name="Kuznetsova I."/>
            <person name="Popova J."/>
            <person name="Andronov E."/>
            <person name="Verkhozina A."/>
            <person name="Tikhonovich I."/>
        </authorList>
    </citation>
    <scope>NUCLEOTIDE SEQUENCE [LARGE SCALE GENOMIC DNA]</scope>
    <source>
        <strain evidence="2 3">Tri-38</strain>
    </source>
</reference>
<dbReference type="KEGG" id="pht:BLM14_19755"/>
<evidence type="ECO:0000313" key="2">
    <source>
        <dbReference type="EMBL" id="PIO43417.1"/>
    </source>
</evidence>
<dbReference type="AlphaFoldDB" id="A0A2N9VV99"/>
<comment type="caution">
    <text evidence="2">The sequence shown here is derived from an EMBL/GenBank/DDBJ whole genome shotgun (WGS) entry which is preliminary data.</text>
</comment>
<proteinExistence type="predicted"/>
<protein>
    <submittedName>
        <fullName evidence="2">Uncharacterized protein</fullName>
    </submittedName>
</protein>
<keyword evidence="1" id="KW-1133">Transmembrane helix</keyword>
<feature type="transmembrane region" description="Helical" evidence="1">
    <location>
        <begin position="12"/>
        <end position="34"/>
    </location>
</feature>
<keyword evidence="3" id="KW-1185">Reference proteome</keyword>
<accession>A0A2N9VV99</accession>
<sequence length="140" mass="15856">MDEGIKNMREGVAGIAATGADMGMNFYLAALTLLRAVMNLARLHLGRYEEGRACLRPSTPGLPKALIPRPHRGQTVDRSPRLRRSWFITGKLSVFAARIIVAMEAGREYFMDWYPTHSISDRLGRKCIVWQKHGYRRAIV</sequence>
<name>A0A2N9VV99_9HYPH</name>
<dbReference type="Proteomes" id="UP000232163">
    <property type="component" value="Unassembled WGS sequence"/>
</dbReference>
<dbReference type="EMBL" id="MZMT01000040">
    <property type="protein sequence ID" value="PIO43417.1"/>
    <property type="molecule type" value="Genomic_DNA"/>
</dbReference>
<evidence type="ECO:0000256" key="1">
    <source>
        <dbReference type="SAM" id="Phobius"/>
    </source>
</evidence>
<organism evidence="2 3">
    <name type="scientific">Phyllobacterium zundukense</name>
    <dbReference type="NCBI Taxonomy" id="1867719"/>
    <lineage>
        <taxon>Bacteria</taxon>
        <taxon>Pseudomonadati</taxon>
        <taxon>Pseudomonadota</taxon>
        <taxon>Alphaproteobacteria</taxon>
        <taxon>Hyphomicrobiales</taxon>
        <taxon>Phyllobacteriaceae</taxon>
        <taxon>Phyllobacterium</taxon>
    </lineage>
</organism>
<keyword evidence="1" id="KW-0472">Membrane</keyword>